<evidence type="ECO:0000256" key="7">
    <source>
        <dbReference type="ARBA" id="ARBA00022777"/>
    </source>
</evidence>
<evidence type="ECO:0000259" key="8">
    <source>
        <dbReference type="PROSITE" id="PS51101"/>
    </source>
</evidence>
<dbReference type="PROSITE" id="PS51101">
    <property type="entry name" value="PTS_EIIB_TYPE_4"/>
    <property type="match status" value="1"/>
</dbReference>
<proteinExistence type="predicted"/>
<evidence type="ECO:0000256" key="2">
    <source>
        <dbReference type="ARBA" id="ARBA00022448"/>
    </source>
</evidence>
<name>A0A0U9HM37_9FIRM</name>
<dbReference type="InterPro" id="IPR036667">
    <property type="entry name" value="PTS_IIB_sorbose-sp_sf"/>
</dbReference>
<evidence type="ECO:0000313" key="9">
    <source>
        <dbReference type="EMBL" id="GAQ24897.1"/>
    </source>
</evidence>
<dbReference type="Gene3D" id="3.40.35.10">
    <property type="entry name" value="Phosphotransferase system, sorbose subfamily IIB component"/>
    <property type="match status" value="1"/>
</dbReference>
<dbReference type="GO" id="GO:0009401">
    <property type="term" value="P:phosphoenolpyruvate-dependent sugar phosphotransferase system"/>
    <property type="evidence" value="ECO:0007669"/>
    <property type="project" value="UniProtKB-KW"/>
</dbReference>
<dbReference type="OrthoDB" id="9788818at2"/>
<dbReference type="CDD" id="cd00001">
    <property type="entry name" value="PTS_IIB_man"/>
    <property type="match status" value="1"/>
</dbReference>
<keyword evidence="6" id="KW-0598">Phosphotransferase system</keyword>
<sequence>MIKLFRVDHRLLHGQVAFSWCNAINANAILIASDDATTNEIRKTTIKLAKPAGIKLVIKNVEDAAETINSGVTNKYNLIIIVESIKDAYRLLEKTEEIKSLNLGGTKKIEGSEQLSKALYLTEEDKKLLRKILEKGIEVEIRQVPTDSKRILTLEML</sequence>
<organism evidence="9">
    <name type="scientific">Tepidanaerobacter syntrophicus</name>
    <dbReference type="NCBI Taxonomy" id="224999"/>
    <lineage>
        <taxon>Bacteria</taxon>
        <taxon>Bacillati</taxon>
        <taxon>Bacillota</taxon>
        <taxon>Clostridia</taxon>
        <taxon>Thermosediminibacterales</taxon>
        <taxon>Tepidanaerobacteraceae</taxon>
        <taxon>Tepidanaerobacter</taxon>
    </lineage>
</organism>
<comment type="subcellular location">
    <subcellularLocation>
        <location evidence="1">Cytoplasm</location>
    </subcellularLocation>
</comment>
<dbReference type="InterPro" id="IPR004720">
    <property type="entry name" value="PTS_IIB_sorbose-sp"/>
</dbReference>
<dbReference type="STRING" id="224999.GCA_001485475_00906"/>
<reference evidence="9" key="1">
    <citation type="journal article" date="2016" name="Genome Announc.">
        <title>Draft Genome Sequence of the Syntrophic Lactate-Degrading Bacterium Tepidanaerobacter syntrophicus JLT.</title>
        <authorList>
            <person name="Matsuura N."/>
            <person name="Ohashi A."/>
            <person name="Tourlousse D.M."/>
            <person name="Sekiguchi Y."/>
        </authorList>
    </citation>
    <scope>NUCLEOTIDE SEQUENCE [LARGE SCALE GENOMIC DNA]</scope>
    <source>
        <strain evidence="9">JL</strain>
    </source>
</reference>
<protein>
    <submittedName>
        <fullName evidence="9">PTS system, mannose-specific IIB component</fullName>
    </submittedName>
</protein>
<feature type="domain" description="PTS EIIB type-4" evidence="8">
    <location>
        <begin position="1"/>
        <end position="157"/>
    </location>
</feature>
<dbReference type="AlphaFoldDB" id="A0A0U9HM37"/>
<dbReference type="GO" id="GO:0005737">
    <property type="term" value="C:cytoplasm"/>
    <property type="evidence" value="ECO:0007669"/>
    <property type="project" value="UniProtKB-SubCell"/>
</dbReference>
<keyword evidence="3" id="KW-0963">Cytoplasm</keyword>
<evidence type="ECO:0000256" key="6">
    <source>
        <dbReference type="ARBA" id="ARBA00022683"/>
    </source>
</evidence>
<evidence type="ECO:0000256" key="1">
    <source>
        <dbReference type="ARBA" id="ARBA00004496"/>
    </source>
</evidence>
<evidence type="ECO:0000256" key="5">
    <source>
        <dbReference type="ARBA" id="ARBA00022679"/>
    </source>
</evidence>
<dbReference type="Pfam" id="PF03830">
    <property type="entry name" value="PTSIIB_sorb"/>
    <property type="match status" value="1"/>
</dbReference>
<dbReference type="SUPFAM" id="SSF52728">
    <property type="entry name" value="PTS IIb component"/>
    <property type="match status" value="1"/>
</dbReference>
<keyword evidence="4" id="KW-0762">Sugar transport</keyword>
<keyword evidence="7" id="KW-0418">Kinase</keyword>
<evidence type="ECO:0000256" key="3">
    <source>
        <dbReference type="ARBA" id="ARBA00022490"/>
    </source>
</evidence>
<keyword evidence="5" id="KW-0808">Transferase</keyword>
<keyword evidence="10" id="KW-1185">Reference proteome</keyword>
<gene>
    <name evidence="9" type="ORF">TSYNT_6281</name>
</gene>
<accession>A0A0U9HM37</accession>
<dbReference type="EMBL" id="DF977000">
    <property type="protein sequence ID" value="GAQ24897.1"/>
    <property type="molecule type" value="Genomic_DNA"/>
</dbReference>
<evidence type="ECO:0000313" key="10">
    <source>
        <dbReference type="Proteomes" id="UP000062160"/>
    </source>
</evidence>
<dbReference type="GO" id="GO:0008982">
    <property type="term" value="F:protein-N(PI)-phosphohistidine-sugar phosphotransferase activity"/>
    <property type="evidence" value="ECO:0007669"/>
    <property type="project" value="InterPro"/>
</dbReference>
<dbReference type="Proteomes" id="UP000062160">
    <property type="component" value="Unassembled WGS sequence"/>
</dbReference>
<evidence type="ECO:0000256" key="4">
    <source>
        <dbReference type="ARBA" id="ARBA00022597"/>
    </source>
</evidence>
<dbReference type="RefSeq" id="WP_059032144.1">
    <property type="nucleotide sequence ID" value="NZ_DF977000.1"/>
</dbReference>
<keyword evidence="2" id="KW-0813">Transport</keyword>
<dbReference type="GO" id="GO:0016301">
    <property type="term" value="F:kinase activity"/>
    <property type="evidence" value="ECO:0007669"/>
    <property type="project" value="UniProtKB-KW"/>
</dbReference>